<keyword evidence="3 6" id="KW-0479">Metal-binding</keyword>
<dbReference type="PANTHER" id="PTHR30632">
    <property type="entry name" value="MOLYBDATE-BINDING PERIPLASMIC PROTEIN"/>
    <property type="match status" value="1"/>
</dbReference>
<evidence type="ECO:0000256" key="6">
    <source>
        <dbReference type="PIRSR" id="PIRSR004846-1"/>
    </source>
</evidence>
<sequence>MSRTLLVALLLAGSALPAMAETVNVAVAANFTAVAEQLAADFEADSGHAVELSFGATGQLYTQISQAAPFGVFLAADTARPEKAIADGFAVDGSFFVYAEGQLALYGPGRDLSDGKAALEGDFTKLSVADPDAAPYGKAAVETMTALGVYETLEPRIVWGENISQTLQFIESGNAELGFVAASQVVGKEDVWLVPDDLHAPIAQGAVLLKEGEGNPAAVAFLDYLKSDAAVAVIEAAGYSVP</sequence>
<dbReference type="AlphaFoldDB" id="A0A1Y6FM29"/>
<evidence type="ECO:0000256" key="4">
    <source>
        <dbReference type="ARBA" id="ARBA00022729"/>
    </source>
</evidence>
<proteinExistence type="inferred from homology"/>
<evidence type="ECO:0000256" key="3">
    <source>
        <dbReference type="ARBA" id="ARBA00022723"/>
    </source>
</evidence>
<dbReference type="CDD" id="cd13539">
    <property type="entry name" value="PBP2_AvModA"/>
    <property type="match status" value="1"/>
</dbReference>
<dbReference type="GO" id="GO:1901359">
    <property type="term" value="F:tungstate binding"/>
    <property type="evidence" value="ECO:0007669"/>
    <property type="project" value="UniProtKB-ARBA"/>
</dbReference>
<evidence type="ECO:0000313" key="8">
    <source>
        <dbReference type="EMBL" id="SMQ75968.1"/>
    </source>
</evidence>
<dbReference type="RefSeq" id="WP_244557482.1">
    <property type="nucleotide sequence ID" value="NZ_FXWK01000001.1"/>
</dbReference>
<dbReference type="GO" id="GO:0046872">
    <property type="term" value="F:metal ion binding"/>
    <property type="evidence" value="ECO:0007669"/>
    <property type="project" value="UniProtKB-KW"/>
</dbReference>
<dbReference type="EMBL" id="FXWK01000001">
    <property type="protein sequence ID" value="SMQ75968.1"/>
    <property type="molecule type" value="Genomic_DNA"/>
</dbReference>
<evidence type="ECO:0000256" key="2">
    <source>
        <dbReference type="ARBA" id="ARBA00022505"/>
    </source>
</evidence>
<dbReference type="InterPro" id="IPR005950">
    <property type="entry name" value="ModA"/>
</dbReference>
<organism evidence="8 9">
    <name type="scientific">Devosia lucknowensis</name>
    <dbReference type="NCBI Taxonomy" id="1096929"/>
    <lineage>
        <taxon>Bacteria</taxon>
        <taxon>Pseudomonadati</taxon>
        <taxon>Pseudomonadota</taxon>
        <taxon>Alphaproteobacteria</taxon>
        <taxon>Hyphomicrobiales</taxon>
        <taxon>Devosiaceae</taxon>
        <taxon>Devosia</taxon>
    </lineage>
</organism>
<dbReference type="InterPro" id="IPR044084">
    <property type="entry name" value="AvModA-like_subst-bd"/>
</dbReference>
<keyword evidence="2 6" id="KW-0500">Molybdenum</keyword>
<dbReference type="SUPFAM" id="SSF53850">
    <property type="entry name" value="Periplasmic binding protein-like II"/>
    <property type="match status" value="1"/>
</dbReference>
<keyword evidence="4 7" id="KW-0732">Signal</keyword>
<keyword evidence="9" id="KW-1185">Reference proteome</keyword>
<feature type="binding site" evidence="6">
    <location>
        <position position="163"/>
    </location>
    <ligand>
        <name>molybdate</name>
        <dbReference type="ChEBI" id="CHEBI:36264"/>
    </ligand>
</feature>
<evidence type="ECO:0000256" key="7">
    <source>
        <dbReference type="SAM" id="SignalP"/>
    </source>
</evidence>
<dbReference type="Pfam" id="PF13531">
    <property type="entry name" value="SBP_bac_11"/>
    <property type="match status" value="1"/>
</dbReference>
<dbReference type="PIRSF" id="PIRSF004846">
    <property type="entry name" value="ModA"/>
    <property type="match status" value="1"/>
</dbReference>
<dbReference type="InterPro" id="IPR050682">
    <property type="entry name" value="ModA/WtpA"/>
</dbReference>
<comment type="similarity">
    <text evidence="1">Belongs to the bacterial solute-binding protein ModA family.</text>
</comment>
<gene>
    <name evidence="8" type="ORF">SAMN06295905_2484</name>
</gene>
<comment type="subunit">
    <text evidence="5">The complex is composed of two ATP-binding proteins (ModC), two transmembrane proteins (ModB) and a solute-binding protein (ModA).</text>
</comment>
<evidence type="ECO:0000313" key="9">
    <source>
        <dbReference type="Proteomes" id="UP000194474"/>
    </source>
</evidence>
<evidence type="ECO:0000256" key="1">
    <source>
        <dbReference type="ARBA" id="ARBA00009175"/>
    </source>
</evidence>
<dbReference type="FunFam" id="3.40.190.10:FF:000035">
    <property type="entry name" value="Molybdate ABC transporter substrate-binding protein"/>
    <property type="match status" value="1"/>
</dbReference>
<dbReference type="PANTHER" id="PTHR30632:SF14">
    <property type="entry name" value="TUNGSTATE_MOLYBDATE_CHROMATE-BINDING PROTEIN MODA"/>
    <property type="match status" value="1"/>
</dbReference>
<name>A0A1Y6FM29_9HYPH</name>
<accession>A0A1Y6FM29</accession>
<feature type="binding site" evidence="6">
    <location>
        <position position="57"/>
    </location>
    <ligand>
        <name>molybdate</name>
        <dbReference type="ChEBI" id="CHEBI:36264"/>
    </ligand>
</feature>
<feature type="signal peptide" evidence="7">
    <location>
        <begin position="1"/>
        <end position="20"/>
    </location>
</feature>
<dbReference type="GO" id="GO:0030973">
    <property type="term" value="F:molybdate ion binding"/>
    <property type="evidence" value="ECO:0007669"/>
    <property type="project" value="InterPro"/>
</dbReference>
<reference evidence="9" key="1">
    <citation type="submission" date="2017-04" db="EMBL/GenBank/DDBJ databases">
        <authorList>
            <person name="Varghese N."/>
            <person name="Submissions S."/>
        </authorList>
    </citation>
    <scope>NUCLEOTIDE SEQUENCE [LARGE SCALE GENOMIC DNA]</scope>
</reference>
<dbReference type="GO" id="GO:0015689">
    <property type="term" value="P:molybdate ion transport"/>
    <property type="evidence" value="ECO:0007669"/>
    <property type="project" value="InterPro"/>
</dbReference>
<protein>
    <submittedName>
        <fullName evidence="8">Molybdate transport system substrate-binding protein</fullName>
    </submittedName>
</protein>
<feature type="chain" id="PRO_5013187329" evidence="7">
    <location>
        <begin position="21"/>
        <end position="242"/>
    </location>
</feature>
<dbReference type="Proteomes" id="UP000194474">
    <property type="component" value="Unassembled WGS sequence"/>
</dbReference>
<dbReference type="Gene3D" id="3.40.190.10">
    <property type="entry name" value="Periplasmic binding protein-like II"/>
    <property type="match status" value="2"/>
</dbReference>
<evidence type="ECO:0000256" key="5">
    <source>
        <dbReference type="ARBA" id="ARBA00062515"/>
    </source>
</evidence>
<dbReference type="NCBIfam" id="TIGR01256">
    <property type="entry name" value="modA"/>
    <property type="match status" value="1"/>
</dbReference>